<evidence type="ECO:0000256" key="4">
    <source>
        <dbReference type="ARBA" id="ARBA00023204"/>
    </source>
</evidence>
<dbReference type="InterPro" id="IPR007232">
    <property type="entry name" value="Rad52_Rad59_Rad22"/>
</dbReference>
<proteinExistence type="inferred from homology"/>
<dbReference type="EMBL" id="JBCLYO010000010">
    <property type="protein sequence ID" value="KAL0085393.1"/>
    <property type="molecule type" value="Genomic_DNA"/>
</dbReference>
<dbReference type="PANTHER" id="PTHR12132">
    <property type="entry name" value="DNA REPAIR AND RECOMBINATION PROTEIN RAD52, RAD59"/>
    <property type="match status" value="1"/>
</dbReference>
<dbReference type="Pfam" id="PF04098">
    <property type="entry name" value="Rad52_Rad22"/>
    <property type="match status" value="1"/>
</dbReference>
<comment type="similarity">
    <text evidence="1">Belongs to the RAD52 family.</text>
</comment>
<organism evidence="5 6">
    <name type="scientific">Phycomyces blakesleeanus</name>
    <dbReference type="NCBI Taxonomy" id="4837"/>
    <lineage>
        <taxon>Eukaryota</taxon>
        <taxon>Fungi</taxon>
        <taxon>Fungi incertae sedis</taxon>
        <taxon>Mucoromycota</taxon>
        <taxon>Mucoromycotina</taxon>
        <taxon>Mucoromycetes</taxon>
        <taxon>Mucorales</taxon>
        <taxon>Phycomycetaceae</taxon>
        <taxon>Phycomyces</taxon>
    </lineage>
</organism>
<keyword evidence="6" id="KW-1185">Reference proteome</keyword>
<dbReference type="InterPro" id="IPR042525">
    <property type="entry name" value="Rad52_Rad59_Rad22_sf"/>
</dbReference>
<keyword evidence="4" id="KW-0234">DNA repair</keyword>
<dbReference type="InterPro" id="IPR041247">
    <property type="entry name" value="Rad52_fam"/>
</dbReference>
<dbReference type="Gene3D" id="3.30.390.80">
    <property type="entry name" value="DNA repair protein Rad52/59/22"/>
    <property type="match status" value="1"/>
</dbReference>
<evidence type="ECO:0000256" key="2">
    <source>
        <dbReference type="ARBA" id="ARBA00022763"/>
    </source>
</evidence>
<sequence>MQFTAAERERISDSLSKGLGPEFLSKRPGPSGSFTYVEGWMLIDLANKVFGFDGWNSEIKSIAIDYMDELDGNRYNVSASAHVRVTLKDGTFHEDVGCGSVENMRMKSAALEKATVTDGLKRALRLFGRVLGNCLYDQAFLRANNHRGTQKVNTMILCVCVKRHF</sequence>
<dbReference type="Proteomes" id="UP001448207">
    <property type="component" value="Unassembled WGS sequence"/>
</dbReference>
<dbReference type="PANTHER" id="PTHR12132:SF1">
    <property type="entry name" value="DNA REPAIR PROTEIN RAD52 HOMOLOG"/>
    <property type="match status" value="1"/>
</dbReference>
<keyword evidence="3" id="KW-0233">DNA recombination</keyword>
<comment type="caution">
    <text evidence="5">The sequence shown here is derived from an EMBL/GenBank/DDBJ whole genome shotgun (WGS) entry which is preliminary data.</text>
</comment>
<dbReference type="SUPFAM" id="SSF54768">
    <property type="entry name" value="dsRNA-binding domain-like"/>
    <property type="match status" value="1"/>
</dbReference>
<accession>A0ABR3AYA4</accession>
<gene>
    <name evidence="5" type="ORF">J3Q64DRAFT_1640210</name>
</gene>
<evidence type="ECO:0000256" key="1">
    <source>
        <dbReference type="ARBA" id="ARBA00006638"/>
    </source>
</evidence>
<protein>
    <submittedName>
        <fullName evidence="5">DNA repair protein Rad52/59/22</fullName>
    </submittedName>
</protein>
<keyword evidence="2" id="KW-0227">DNA damage</keyword>
<evidence type="ECO:0000313" key="5">
    <source>
        <dbReference type="EMBL" id="KAL0085393.1"/>
    </source>
</evidence>
<evidence type="ECO:0000256" key="3">
    <source>
        <dbReference type="ARBA" id="ARBA00023172"/>
    </source>
</evidence>
<name>A0ABR3AYA4_PHYBL</name>
<evidence type="ECO:0000313" key="6">
    <source>
        <dbReference type="Proteomes" id="UP001448207"/>
    </source>
</evidence>
<reference evidence="5 6" key="1">
    <citation type="submission" date="2024-04" db="EMBL/GenBank/DDBJ databases">
        <title>Symmetric and asymmetric DNA N6-adenine methylation regulates different biological responses in Mucorales.</title>
        <authorList>
            <consortium name="Lawrence Berkeley National Laboratory"/>
            <person name="Lax C."/>
            <person name="Mondo S.J."/>
            <person name="Osorio-Concepcion M."/>
            <person name="Muszewska A."/>
            <person name="Corrochano-Luque M."/>
            <person name="Gutierrez G."/>
            <person name="Riley R."/>
            <person name="Lipzen A."/>
            <person name="Guo J."/>
            <person name="Hundley H."/>
            <person name="Amirebrahimi M."/>
            <person name="Ng V."/>
            <person name="Lorenzo-Gutierrez D."/>
            <person name="Binder U."/>
            <person name="Yang J."/>
            <person name="Song Y."/>
            <person name="Canovas D."/>
            <person name="Navarro E."/>
            <person name="Freitag M."/>
            <person name="Gabaldon T."/>
            <person name="Grigoriev I.V."/>
            <person name="Corrochano L.M."/>
            <person name="Nicolas F.E."/>
            <person name="Garre V."/>
        </authorList>
    </citation>
    <scope>NUCLEOTIDE SEQUENCE [LARGE SCALE GENOMIC DNA]</scope>
    <source>
        <strain evidence="5 6">L51</strain>
    </source>
</reference>